<gene>
    <name evidence="2" type="ORF">TOPH_08392</name>
</gene>
<evidence type="ECO:0000313" key="3">
    <source>
        <dbReference type="Proteomes" id="UP000036947"/>
    </source>
</evidence>
<evidence type="ECO:0000256" key="1">
    <source>
        <dbReference type="SAM" id="MobiDB-lite"/>
    </source>
</evidence>
<name>A0A0L0MYQ8_TOLOC</name>
<sequence>MSRIFKSYDPFHKKQRAERRRHAKPRERPELSASGPPDEECLSGSTPRCSADDGDCSPIEGSDIIRDPLARFPSEEECLSLCFPATDVSSASTPASACSLNYQMGHFVLRWDSQDSAIDIQDDGPDSSSDTANFNTSDATPKAVLNGGDLCRGWESTDSISDDTCAQMASVSELNNRLLAQNAEALGILASAASAEQESASGISSSASVPGPSTQTFSTKRPLLDGDVPGESEGHDSEIYRSLKRSRRSDFNLHSSPRLESDDICPIPPSSRVCRGVDQSSQVPEDFGPQFRPGFHVDPSLIAPDHPSSQSADPMSLPTEQAESVRLELLVMQKMISSLLAKLGHGQAQITLPDGSVQRTPETRDETEGPSGDDSDDDTHNTSDSDSDSNSACDASELTTGAPEGTRQRSTQRCRWTKREEDLLGRLKNVGMLSDFQIARKLNRSENGVKQHWHIMSRANKDEWED</sequence>
<dbReference type="OrthoDB" id="5102981at2759"/>
<dbReference type="AlphaFoldDB" id="A0A0L0MYQ8"/>
<feature type="compositionally biased region" description="Polar residues" evidence="1">
    <location>
        <begin position="307"/>
        <end position="320"/>
    </location>
</feature>
<accession>A0A0L0MYQ8</accession>
<dbReference type="Proteomes" id="UP000036947">
    <property type="component" value="Unassembled WGS sequence"/>
</dbReference>
<feature type="compositionally biased region" description="Basic and acidic residues" evidence="1">
    <location>
        <begin position="232"/>
        <end position="241"/>
    </location>
</feature>
<evidence type="ECO:0000313" key="2">
    <source>
        <dbReference type="EMBL" id="KND86939.1"/>
    </source>
</evidence>
<comment type="caution">
    <text evidence="2">The sequence shown here is derived from an EMBL/GenBank/DDBJ whole genome shotgun (WGS) entry which is preliminary data.</text>
</comment>
<organism evidence="2 3">
    <name type="scientific">Tolypocladium ophioglossoides (strain CBS 100239)</name>
    <name type="common">Snaketongue truffleclub</name>
    <name type="synonym">Elaphocordyceps ophioglossoides</name>
    <dbReference type="NCBI Taxonomy" id="1163406"/>
    <lineage>
        <taxon>Eukaryota</taxon>
        <taxon>Fungi</taxon>
        <taxon>Dikarya</taxon>
        <taxon>Ascomycota</taxon>
        <taxon>Pezizomycotina</taxon>
        <taxon>Sordariomycetes</taxon>
        <taxon>Hypocreomycetidae</taxon>
        <taxon>Hypocreales</taxon>
        <taxon>Ophiocordycipitaceae</taxon>
        <taxon>Tolypocladium</taxon>
    </lineage>
</organism>
<feature type="region of interest" description="Disordered" evidence="1">
    <location>
        <begin position="118"/>
        <end position="140"/>
    </location>
</feature>
<feature type="region of interest" description="Disordered" evidence="1">
    <location>
        <begin position="202"/>
        <end position="241"/>
    </location>
</feature>
<feature type="compositionally biased region" description="Polar residues" evidence="1">
    <location>
        <begin position="126"/>
        <end position="139"/>
    </location>
</feature>
<feature type="region of interest" description="Disordered" evidence="1">
    <location>
        <begin position="350"/>
        <end position="413"/>
    </location>
</feature>
<dbReference type="EMBL" id="LFRF01000045">
    <property type="protein sequence ID" value="KND86939.1"/>
    <property type="molecule type" value="Genomic_DNA"/>
</dbReference>
<evidence type="ECO:0008006" key="4">
    <source>
        <dbReference type="Google" id="ProtNLM"/>
    </source>
</evidence>
<keyword evidence="3" id="KW-1185">Reference proteome</keyword>
<proteinExistence type="predicted"/>
<reference evidence="2 3" key="1">
    <citation type="journal article" date="2015" name="BMC Genomics">
        <title>The genome of the truffle-parasite Tolypocladium ophioglossoides and the evolution of antifungal peptaibiotics.</title>
        <authorList>
            <person name="Quandt C.A."/>
            <person name="Bushley K.E."/>
            <person name="Spatafora J.W."/>
        </authorList>
    </citation>
    <scope>NUCLEOTIDE SEQUENCE [LARGE SCALE GENOMIC DNA]</scope>
    <source>
        <strain evidence="2 3">CBS 100239</strain>
    </source>
</reference>
<protein>
    <recommendedName>
        <fullName evidence="4">Myb-like domain-containing protein</fullName>
    </recommendedName>
</protein>
<feature type="compositionally biased region" description="Basic residues" evidence="1">
    <location>
        <begin position="13"/>
        <end position="25"/>
    </location>
</feature>
<feature type="region of interest" description="Disordered" evidence="1">
    <location>
        <begin position="296"/>
        <end position="320"/>
    </location>
</feature>
<feature type="compositionally biased region" description="Low complexity" evidence="1">
    <location>
        <begin position="384"/>
        <end position="396"/>
    </location>
</feature>
<feature type="region of interest" description="Disordered" evidence="1">
    <location>
        <begin position="1"/>
        <end position="62"/>
    </location>
</feature>